<dbReference type="PANTHER" id="PTHR24031">
    <property type="entry name" value="RNA HELICASE"/>
    <property type="match status" value="1"/>
</dbReference>
<feature type="compositionally biased region" description="Basic and acidic residues" evidence="10">
    <location>
        <begin position="536"/>
        <end position="547"/>
    </location>
</feature>
<name>A0A9W7X7W2_9POAL</name>
<dbReference type="AlphaFoldDB" id="A0A9W7X7W2"/>
<proteinExistence type="inferred from homology"/>
<comment type="similarity">
    <text evidence="6">Belongs to the DEAD box helicase family. DDX55/SPB4 subfamily.</text>
</comment>
<dbReference type="CDD" id="cd18787">
    <property type="entry name" value="SF2_C_DEAD"/>
    <property type="match status" value="1"/>
</dbReference>
<evidence type="ECO:0000313" key="14">
    <source>
        <dbReference type="Proteomes" id="UP001164776"/>
    </source>
</evidence>
<dbReference type="InterPro" id="IPR011545">
    <property type="entry name" value="DEAD/DEAH_box_helicase_dom"/>
</dbReference>
<dbReference type="InterPro" id="IPR014001">
    <property type="entry name" value="Helicase_ATP-bd"/>
</dbReference>
<dbReference type="InterPro" id="IPR000629">
    <property type="entry name" value="RNA-helicase_DEAD-box_CS"/>
</dbReference>
<dbReference type="PROSITE" id="PS51194">
    <property type="entry name" value="HELICASE_CTER"/>
    <property type="match status" value="1"/>
</dbReference>
<dbReference type="Pfam" id="PF00271">
    <property type="entry name" value="Helicase_C"/>
    <property type="match status" value="1"/>
</dbReference>
<evidence type="ECO:0000256" key="10">
    <source>
        <dbReference type="SAM" id="MobiDB-lite"/>
    </source>
</evidence>
<sequence>MATSTPPPVAASRTAVRKSALTDQRFSELTPALSPEVLEALDCGGFQRCTPVQAATIPHLLSHKDVAVDAATGSGKTLAFVVPVVEILRRRSSPPKSHEVLAVIISPTRELSSQIYNVAQPFFATLNGMKSMLLVGGMDIKVDLKKVEQEGANILVGTPGKLNDIMEHTDTLEFKNLEILILDEADRLLDMGFQKQITSILSKLPKLRRTGLFSATQTKAVADLSKAGLRNPIRIEVKTEAKPTSKDAGQQELGPSKTPLGLRLEYMICEASKKSSQLVDFLVQNSGKKIMVYFATCACVDYWAVVLPLLNSLKGSPIISYHGKMKQGPREKALATFSALSSGILVCTDVAARGLDIPSVDLIVQYDPPQDPNVFIHRAGRTARYDQEGDAIVFLLPKEDSYVDFLKLRGVPLTERVCPTNTEDIGPEIRSAALEDRNVMEKGLRAFVSFVRAYKEHHCSYIFRWKDLEIGKLAMEYGLLQIPSMPEVKHHFLSLEGFIPVDDVDVTQIKYKDKAREKQRKKALKRKAEEEAQNPKPEKKRAPEKPEKPKRKKTGKQRQSIQTKEDLDELEHEYRLLKKLKRGDIDEEEYEKLTGFGESDGEASNGDASDLDETKERGIKAQKKRKQRGKCKGGSRKFEGKSKMRSKRR</sequence>
<dbReference type="GO" id="GO:0005524">
    <property type="term" value="F:ATP binding"/>
    <property type="evidence" value="ECO:0007669"/>
    <property type="project" value="UniProtKB-UniRule"/>
</dbReference>
<dbReference type="OrthoDB" id="7396459at2759"/>
<keyword evidence="3 8" id="KW-0347">Helicase</keyword>
<dbReference type="Pfam" id="PF00270">
    <property type="entry name" value="DEAD"/>
    <property type="match status" value="1"/>
</dbReference>
<comment type="caution">
    <text evidence="13">The sequence shown here is derived from an EMBL/GenBank/DDBJ whole genome shotgun (WGS) entry which is preliminary data.</text>
</comment>
<evidence type="ECO:0000259" key="11">
    <source>
        <dbReference type="PROSITE" id="PS51192"/>
    </source>
</evidence>
<dbReference type="EC" id="3.6.4.13" evidence="9"/>
<evidence type="ECO:0000256" key="8">
    <source>
        <dbReference type="RuleBase" id="RU000492"/>
    </source>
</evidence>
<dbReference type="InterPro" id="IPR025313">
    <property type="entry name" value="SPB4-like_CTE"/>
</dbReference>
<dbReference type="SUPFAM" id="SSF52540">
    <property type="entry name" value="P-loop containing nucleoside triphosphate hydrolases"/>
    <property type="match status" value="1"/>
</dbReference>
<dbReference type="EMBL" id="MU629852">
    <property type="protein sequence ID" value="KAJ1254923.1"/>
    <property type="molecule type" value="Genomic_DNA"/>
</dbReference>
<evidence type="ECO:0000256" key="7">
    <source>
        <dbReference type="ARBA" id="ARBA00047984"/>
    </source>
</evidence>
<evidence type="ECO:0000256" key="4">
    <source>
        <dbReference type="ARBA" id="ARBA00022840"/>
    </source>
</evidence>
<evidence type="ECO:0000256" key="2">
    <source>
        <dbReference type="ARBA" id="ARBA00022801"/>
    </source>
</evidence>
<gene>
    <name evidence="13" type="ORF">BS78_K306700</name>
</gene>
<dbReference type="CDD" id="cd17960">
    <property type="entry name" value="DEADc_DDX55"/>
    <property type="match status" value="1"/>
</dbReference>
<feature type="compositionally biased region" description="Basic residues" evidence="10">
    <location>
        <begin position="620"/>
        <end position="635"/>
    </location>
</feature>
<comment type="function">
    <text evidence="9">RNA helicase.</text>
</comment>
<dbReference type="GO" id="GO:0003723">
    <property type="term" value="F:RNA binding"/>
    <property type="evidence" value="ECO:0007669"/>
    <property type="project" value="UniProtKB-UniRule"/>
</dbReference>
<keyword evidence="4 8" id="KW-0067">ATP-binding</keyword>
<keyword evidence="1 8" id="KW-0547">Nucleotide-binding</keyword>
<keyword evidence="5 9" id="KW-0694">RNA-binding</keyword>
<keyword evidence="14" id="KW-1185">Reference proteome</keyword>
<evidence type="ECO:0000256" key="3">
    <source>
        <dbReference type="ARBA" id="ARBA00022806"/>
    </source>
</evidence>
<evidence type="ECO:0000256" key="6">
    <source>
        <dbReference type="ARBA" id="ARBA00038002"/>
    </source>
</evidence>
<evidence type="ECO:0000259" key="12">
    <source>
        <dbReference type="PROSITE" id="PS51194"/>
    </source>
</evidence>
<dbReference type="PROSITE" id="PS51192">
    <property type="entry name" value="HELICASE_ATP_BIND_1"/>
    <property type="match status" value="1"/>
</dbReference>
<protein>
    <recommendedName>
        <fullName evidence="9">ATP-dependent RNA helicase</fullName>
        <ecNumber evidence="9">3.6.4.13</ecNumber>
    </recommendedName>
</protein>
<evidence type="ECO:0000256" key="1">
    <source>
        <dbReference type="ARBA" id="ARBA00022741"/>
    </source>
</evidence>
<evidence type="ECO:0000313" key="13">
    <source>
        <dbReference type="EMBL" id="KAJ1254923.1"/>
    </source>
</evidence>
<evidence type="ECO:0000256" key="9">
    <source>
        <dbReference type="RuleBase" id="RU365068"/>
    </source>
</evidence>
<comment type="domain">
    <text evidence="9">The Q motif is unique to and characteristic of the DEAD box family of RNA helicases and controls ATP binding and hydrolysis.</text>
</comment>
<dbReference type="GO" id="GO:0016787">
    <property type="term" value="F:hydrolase activity"/>
    <property type="evidence" value="ECO:0007669"/>
    <property type="project" value="UniProtKB-KW"/>
</dbReference>
<dbReference type="SMART" id="SM00487">
    <property type="entry name" value="DEXDc"/>
    <property type="match status" value="1"/>
</dbReference>
<dbReference type="PROSITE" id="PS00039">
    <property type="entry name" value="DEAD_ATP_HELICASE"/>
    <property type="match status" value="1"/>
</dbReference>
<feature type="domain" description="Helicase C-terminal" evidence="12">
    <location>
        <begin position="277"/>
        <end position="440"/>
    </location>
</feature>
<dbReference type="FunFam" id="3.40.50.300:FF:000877">
    <property type="entry name" value="RNA helicase"/>
    <property type="match status" value="1"/>
</dbReference>
<dbReference type="Proteomes" id="UP001164776">
    <property type="component" value="Unassembled WGS sequence"/>
</dbReference>
<dbReference type="Gene3D" id="3.40.50.300">
    <property type="entry name" value="P-loop containing nucleotide triphosphate hydrolases"/>
    <property type="match status" value="2"/>
</dbReference>
<dbReference type="GO" id="GO:0003724">
    <property type="term" value="F:RNA helicase activity"/>
    <property type="evidence" value="ECO:0007669"/>
    <property type="project" value="UniProtKB-EC"/>
</dbReference>
<keyword evidence="2 8" id="KW-0378">Hydrolase</keyword>
<reference evidence="13 14" key="1">
    <citation type="submission" date="2022-10" db="EMBL/GenBank/DDBJ databases">
        <title>WGS assembly of Paspalum vaginatum 540-79.</title>
        <authorList>
            <person name="Sun G."/>
            <person name="Wase N."/>
            <person name="Shu S."/>
            <person name="Jenkins J."/>
            <person name="Zhou B."/>
            <person name="Torres-Rodriguez J."/>
            <person name="Chen C."/>
            <person name="Sandor L."/>
            <person name="Plott C."/>
            <person name="Yoshinga Y."/>
            <person name="Daum C."/>
            <person name="Qi P."/>
            <person name="Barry K."/>
            <person name="Lipzen A."/>
            <person name="Berry L."/>
            <person name="Pedersen C."/>
            <person name="Gottilla T."/>
            <person name="Foltz A."/>
            <person name="Yu H."/>
            <person name="O'Malley R."/>
            <person name="Zhang C."/>
            <person name="Devos K."/>
            <person name="Sigmon B."/>
            <person name="Yu B."/>
            <person name="Obata T."/>
            <person name="Schmutz J."/>
            <person name="Schnable J."/>
        </authorList>
    </citation>
    <scope>NUCLEOTIDE SEQUENCE [LARGE SCALE GENOMIC DNA]</scope>
    <source>
        <strain evidence="14">cv. 540-79</strain>
    </source>
</reference>
<dbReference type="Pfam" id="PF13959">
    <property type="entry name" value="CTE_SPB4"/>
    <property type="match status" value="1"/>
</dbReference>
<dbReference type="SMART" id="SM01178">
    <property type="entry name" value="DUF4217"/>
    <property type="match status" value="1"/>
</dbReference>
<evidence type="ECO:0000256" key="5">
    <source>
        <dbReference type="ARBA" id="ARBA00022884"/>
    </source>
</evidence>
<accession>A0A9W7X7W2</accession>
<feature type="domain" description="Helicase ATP-binding" evidence="11">
    <location>
        <begin position="57"/>
        <end position="235"/>
    </location>
</feature>
<feature type="region of interest" description="Disordered" evidence="10">
    <location>
        <begin position="517"/>
        <end position="568"/>
    </location>
</feature>
<feature type="region of interest" description="Disordered" evidence="10">
    <location>
        <begin position="588"/>
        <end position="649"/>
    </location>
</feature>
<organism evidence="13 14">
    <name type="scientific">Paspalum vaginatum</name>
    <name type="common">seashore paspalum</name>
    <dbReference type="NCBI Taxonomy" id="158149"/>
    <lineage>
        <taxon>Eukaryota</taxon>
        <taxon>Viridiplantae</taxon>
        <taxon>Streptophyta</taxon>
        <taxon>Embryophyta</taxon>
        <taxon>Tracheophyta</taxon>
        <taxon>Spermatophyta</taxon>
        <taxon>Magnoliopsida</taxon>
        <taxon>Liliopsida</taxon>
        <taxon>Poales</taxon>
        <taxon>Poaceae</taxon>
        <taxon>PACMAD clade</taxon>
        <taxon>Panicoideae</taxon>
        <taxon>Andropogonodae</taxon>
        <taxon>Paspaleae</taxon>
        <taxon>Paspalinae</taxon>
        <taxon>Paspalum</taxon>
    </lineage>
</organism>
<comment type="catalytic activity">
    <reaction evidence="7 9">
        <text>ATP + H2O = ADP + phosphate + H(+)</text>
        <dbReference type="Rhea" id="RHEA:13065"/>
        <dbReference type="ChEBI" id="CHEBI:15377"/>
        <dbReference type="ChEBI" id="CHEBI:15378"/>
        <dbReference type="ChEBI" id="CHEBI:30616"/>
        <dbReference type="ChEBI" id="CHEBI:43474"/>
        <dbReference type="ChEBI" id="CHEBI:456216"/>
        <dbReference type="EC" id="3.6.4.13"/>
    </reaction>
</comment>
<dbReference type="InterPro" id="IPR001650">
    <property type="entry name" value="Helicase_C-like"/>
</dbReference>
<dbReference type="InterPro" id="IPR027417">
    <property type="entry name" value="P-loop_NTPase"/>
</dbReference>
<dbReference type="SMART" id="SM00490">
    <property type="entry name" value="HELICc"/>
    <property type="match status" value="1"/>
</dbReference>